<keyword evidence="12" id="KW-1185">Reference proteome</keyword>
<feature type="compositionally biased region" description="Low complexity" evidence="7">
    <location>
        <begin position="912"/>
        <end position="934"/>
    </location>
</feature>
<dbReference type="InterPro" id="IPR035892">
    <property type="entry name" value="C2_domain_sf"/>
</dbReference>
<feature type="compositionally biased region" description="Gly residues" evidence="7">
    <location>
        <begin position="147"/>
        <end position="158"/>
    </location>
</feature>
<dbReference type="InterPro" id="IPR017946">
    <property type="entry name" value="PLC-like_Pdiesterase_TIM-brl"/>
</dbReference>
<dbReference type="InterPro" id="IPR011993">
    <property type="entry name" value="PH-like_dom_sf"/>
</dbReference>
<dbReference type="CDD" id="cd13360">
    <property type="entry name" value="PH_PLC_fungal"/>
    <property type="match status" value="1"/>
</dbReference>
<dbReference type="AlphaFoldDB" id="A0A9P6CEH1"/>
<evidence type="ECO:0000256" key="6">
    <source>
        <dbReference type="RuleBase" id="RU361133"/>
    </source>
</evidence>
<dbReference type="InterPro" id="IPR002048">
    <property type="entry name" value="EF_hand_dom"/>
</dbReference>
<feature type="compositionally biased region" description="Low complexity" evidence="7">
    <location>
        <begin position="831"/>
        <end position="850"/>
    </location>
</feature>
<evidence type="ECO:0000256" key="2">
    <source>
        <dbReference type="ARBA" id="ARBA00022801"/>
    </source>
</evidence>
<dbReference type="GO" id="GO:0048015">
    <property type="term" value="P:phosphatidylinositol-mediated signaling"/>
    <property type="evidence" value="ECO:0007669"/>
    <property type="project" value="TreeGrafter"/>
</dbReference>
<dbReference type="Pfam" id="PF00168">
    <property type="entry name" value="C2"/>
    <property type="match status" value="1"/>
</dbReference>
<keyword evidence="5" id="KW-0807">Transducer</keyword>
<dbReference type="PROSITE" id="PS50008">
    <property type="entry name" value="PIPLC_Y_DOMAIN"/>
    <property type="match status" value="1"/>
</dbReference>
<evidence type="ECO:0000259" key="8">
    <source>
        <dbReference type="PROSITE" id="PS50004"/>
    </source>
</evidence>
<feature type="region of interest" description="Disordered" evidence="7">
    <location>
        <begin position="147"/>
        <end position="225"/>
    </location>
</feature>
<dbReference type="Pfam" id="PF00387">
    <property type="entry name" value="PI-PLC-Y"/>
    <property type="match status" value="1"/>
</dbReference>
<dbReference type="PROSITE" id="PS50004">
    <property type="entry name" value="C2"/>
    <property type="match status" value="1"/>
</dbReference>
<dbReference type="SMART" id="SM00149">
    <property type="entry name" value="PLCYc"/>
    <property type="match status" value="1"/>
</dbReference>
<dbReference type="EMBL" id="MU150268">
    <property type="protein sequence ID" value="KAF9462862.1"/>
    <property type="molecule type" value="Genomic_DNA"/>
</dbReference>
<dbReference type="SUPFAM" id="SSF49562">
    <property type="entry name" value="C2 domain (Calcium/lipid-binding domain, CaLB)"/>
    <property type="match status" value="1"/>
</dbReference>
<feature type="compositionally biased region" description="Basic and acidic residues" evidence="7">
    <location>
        <begin position="160"/>
        <end position="175"/>
    </location>
</feature>
<dbReference type="GO" id="GO:0004435">
    <property type="term" value="F:phosphatidylinositol-4,5-bisphosphate phospholipase C activity"/>
    <property type="evidence" value="ECO:0007669"/>
    <property type="project" value="UniProtKB-EC"/>
</dbReference>
<name>A0A9P6CEH1_9AGAR</name>
<dbReference type="GO" id="GO:0005509">
    <property type="term" value="F:calcium ion binding"/>
    <property type="evidence" value="ECO:0007669"/>
    <property type="project" value="InterPro"/>
</dbReference>
<dbReference type="InterPro" id="IPR037755">
    <property type="entry name" value="Plc1_PH"/>
</dbReference>
<dbReference type="GO" id="GO:0016042">
    <property type="term" value="P:lipid catabolic process"/>
    <property type="evidence" value="ECO:0007669"/>
    <property type="project" value="UniProtKB-KW"/>
</dbReference>
<feature type="compositionally biased region" description="Low complexity" evidence="7">
    <location>
        <begin position="11"/>
        <end position="21"/>
    </location>
</feature>
<accession>A0A9P6CEH1</accession>
<reference evidence="11" key="1">
    <citation type="submission" date="2020-11" db="EMBL/GenBank/DDBJ databases">
        <authorList>
            <consortium name="DOE Joint Genome Institute"/>
            <person name="Ahrendt S."/>
            <person name="Riley R."/>
            <person name="Andreopoulos W."/>
            <person name="Labutti K."/>
            <person name="Pangilinan J."/>
            <person name="Ruiz-Duenas F.J."/>
            <person name="Barrasa J.M."/>
            <person name="Sanchez-Garcia M."/>
            <person name="Camarero S."/>
            <person name="Miyauchi S."/>
            <person name="Serrano A."/>
            <person name="Linde D."/>
            <person name="Babiker R."/>
            <person name="Drula E."/>
            <person name="Ayuso-Fernandez I."/>
            <person name="Pacheco R."/>
            <person name="Padilla G."/>
            <person name="Ferreira P."/>
            <person name="Barriuso J."/>
            <person name="Kellner H."/>
            <person name="Castanera R."/>
            <person name="Alfaro M."/>
            <person name="Ramirez L."/>
            <person name="Pisabarro A.G."/>
            <person name="Kuo A."/>
            <person name="Tritt A."/>
            <person name="Lipzen A."/>
            <person name="He G."/>
            <person name="Yan M."/>
            <person name="Ng V."/>
            <person name="Cullen D."/>
            <person name="Martin F."/>
            <person name="Rosso M.-N."/>
            <person name="Henrissat B."/>
            <person name="Hibbett D."/>
            <person name="Martinez A.T."/>
            <person name="Grigoriev I.V."/>
        </authorList>
    </citation>
    <scope>NUCLEOTIDE SEQUENCE</scope>
    <source>
        <strain evidence="11">CBS 247.69</strain>
    </source>
</reference>
<protein>
    <recommendedName>
        <fullName evidence="1 6">Phosphoinositide phospholipase C</fullName>
        <ecNumber evidence="1 6">3.1.4.11</ecNumber>
    </recommendedName>
</protein>
<dbReference type="OrthoDB" id="269822at2759"/>
<feature type="compositionally biased region" description="Low complexity" evidence="7">
    <location>
        <begin position="775"/>
        <end position="793"/>
    </location>
</feature>
<dbReference type="SUPFAM" id="SSF47473">
    <property type="entry name" value="EF-hand"/>
    <property type="match status" value="1"/>
</dbReference>
<keyword evidence="2 6" id="KW-0378">Hydrolase</keyword>
<dbReference type="PANTHER" id="PTHR10336:SF36">
    <property type="entry name" value="1-PHOSPHATIDYLINOSITOL 4,5-BISPHOSPHATE PHOSPHODIESTERASE BETA-4"/>
    <property type="match status" value="1"/>
</dbReference>
<proteinExistence type="predicted"/>
<keyword evidence="3 6" id="KW-0442">Lipid degradation</keyword>
<dbReference type="Proteomes" id="UP000807353">
    <property type="component" value="Unassembled WGS sequence"/>
</dbReference>
<dbReference type="EC" id="3.1.4.11" evidence="1 6"/>
<organism evidence="11 12">
    <name type="scientific">Collybia nuda</name>
    <dbReference type="NCBI Taxonomy" id="64659"/>
    <lineage>
        <taxon>Eukaryota</taxon>
        <taxon>Fungi</taxon>
        <taxon>Dikarya</taxon>
        <taxon>Basidiomycota</taxon>
        <taxon>Agaricomycotina</taxon>
        <taxon>Agaricomycetes</taxon>
        <taxon>Agaricomycetidae</taxon>
        <taxon>Agaricales</taxon>
        <taxon>Tricholomatineae</taxon>
        <taxon>Clitocybaceae</taxon>
        <taxon>Collybia</taxon>
    </lineage>
</organism>
<dbReference type="CDD" id="cd00275">
    <property type="entry name" value="C2_PLC_like"/>
    <property type="match status" value="1"/>
</dbReference>
<dbReference type="PRINTS" id="PR00390">
    <property type="entry name" value="PHPHLIPASEC"/>
</dbReference>
<dbReference type="SUPFAM" id="SSF51695">
    <property type="entry name" value="PLC-like phosphodiesterases"/>
    <property type="match status" value="1"/>
</dbReference>
<evidence type="ECO:0000256" key="1">
    <source>
        <dbReference type="ARBA" id="ARBA00012368"/>
    </source>
</evidence>
<dbReference type="PROSITE" id="PS50007">
    <property type="entry name" value="PIPLC_X_DOMAIN"/>
    <property type="match status" value="1"/>
</dbReference>
<evidence type="ECO:0000259" key="10">
    <source>
        <dbReference type="PROSITE" id="PS50222"/>
    </source>
</evidence>
<dbReference type="Gene3D" id="2.30.29.30">
    <property type="entry name" value="Pleckstrin-homology domain (PH domain)/Phosphotyrosine-binding domain (PTB)"/>
    <property type="match status" value="1"/>
</dbReference>
<feature type="domain" description="C2" evidence="8">
    <location>
        <begin position="1053"/>
        <end position="1216"/>
    </location>
</feature>
<evidence type="ECO:0000256" key="7">
    <source>
        <dbReference type="SAM" id="MobiDB-lite"/>
    </source>
</evidence>
<feature type="region of interest" description="Disordered" evidence="7">
    <location>
        <begin position="828"/>
        <end position="934"/>
    </location>
</feature>
<dbReference type="PANTHER" id="PTHR10336">
    <property type="entry name" value="PHOSPHOINOSITIDE-SPECIFIC PHOSPHOLIPASE C FAMILY PROTEIN"/>
    <property type="match status" value="1"/>
</dbReference>
<feature type="compositionally biased region" description="Low complexity" evidence="7">
    <location>
        <begin position="869"/>
        <end position="883"/>
    </location>
</feature>
<evidence type="ECO:0000259" key="9">
    <source>
        <dbReference type="PROSITE" id="PS50008"/>
    </source>
</evidence>
<evidence type="ECO:0000256" key="5">
    <source>
        <dbReference type="ARBA" id="ARBA00023224"/>
    </source>
</evidence>
<dbReference type="Gene3D" id="1.10.238.10">
    <property type="entry name" value="EF-hand"/>
    <property type="match status" value="2"/>
</dbReference>
<dbReference type="InterPro" id="IPR000008">
    <property type="entry name" value="C2_dom"/>
</dbReference>
<dbReference type="InterPro" id="IPR000909">
    <property type="entry name" value="PLipase_C_PInositol-sp_X_dom"/>
</dbReference>
<dbReference type="PROSITE" id="PS50222">
    <property type="entry name" value="EF_HAND_2"/>
    <property type="match status" value="1"/>
</dbReference>
<dbReference type="SMART" id="SM00148">
    <property type="entry name" value="PLCXc"/>
    <property type="match status" value="1"/>
</dbReference>
<evidence type="ECO:0000256" key="3">
    <source>
        <dbReference type="ARBA" id="ARBA00022963"/>
    </source>
</evidence>
<dbReference type="SMART" id="SM00239">
    <property type="entry name" value="C2"/>
    <property type="match status" value="1"/>
</dbReference>
<dbReference type="Gene3D" id="2.60.40.150">
    <property type="entry name" value="C2 domain"/>
    <property type="match status" value="1"/>
</dbReference>
<sequence>MTISTPHPGDTTNPLATIPTTTYSSAPRRILKRAGNILTSTGQPSIKGLDEILTQNKTSSSNAGSPTFQTTNPNDEMRIGSAPLVGSPLSPLSSSLPASPKLKLSASIKRKFHEVRQSAGALGRSKSVSLGVVGGFGAGAGGSSGFGVDGSGGGGSGGHHGHDGQKRDVKLEIGGDSHPIGNGSGKRNPSPKRKPAGMHARSASYSSTIRPSAHHSASAPARTSMDVLKSVQEAPTTSTLASTTSTTTSTSATATLSTAIVNGNGGTAVHPPTFADITVPLLLQQGTPMTKVSNNKRKKMVFRLDPELGQISWESKQRRIIPIETIKELRSTSDARYYREQFQLAAEYEDRWLTIVYILDGVYKTLHLVADTRDIFKMWDDVLRRMRKELVGGWEVREAIWERRCWGGGVPSSPANGVQEGVSGKGDKLMFGEVERMCKRLNINSSSEELQRLFKQADTQQRNFLDFEDFRRFVKLLKGRPEIDRLFRKARDRGAGAYTSPTSTGTGGKVFDFPVFERFMREKQKSNLTIQELHAVFERYSVPIEVNGTSTTFTSSTSTTPVSPTSSSPSSSSPTSPSSPGSMPRHMTSETFTSFLLSPDNSAFTDNHAKITHTMTHPLSDYYVSSSHNTYLVGHQLVGVSTIEGYIRALLHSCRSVELDIYDGDAEPMIFHGKTFTSKVSLREVCHAIKKYGFVASPYPIIISAEVHCGLAGQDMIAEIMDAVFGEVLVKAPVYGRPKIEHLPSPEELKGRILFKTKNLYIASDRYQGEGDYMSSEISGPTSGSASSTSDSDALFEQTPNRRTNPRRKQSDTVMELKEDLLKRGSSVLQRVRSVGKSASSVSSARSTPLATPPSSPASNLSKLPVPTSPSSRTISSSSDIDSQTFTLRPPPTPYFSQAIHPHPPKAPHPGSPASGYPLSSSPGTPSLSLSSAKPKPKMSLYLLALLVYTVGVKCRGINKKESYAPEHMFSLSETVANKMIKTGIQDLIKHCRTHLVRVYPKGLRLNSTNYEPHRYWSAGAQLVAMNWQTFDLGYMINHAMFQRNGRAGYVLKPPALRGPTTHKDLLSKHTHHHLDVRIISAQQLPRARREVVDKEKERDQAAIDPYVEVSIHVPDWPQPIPGPGQGTGVEPTPVPAATAARTISYRTGVVKNNGFNPMWEETLRIPFDCVGDMRDLIFVRFVVRQGDREDVEPLAVYCASLGSLAHGYRHLPLHDTQLSQYLFSTLFVRIGISDS</sequence>
<dbReference type="InterPro" id="IPR001192">
    <property type="entry name" value="PI-PLC_fam"/>
</dbReference>
<comment type="catalytic activity">
    <reaction evidence="6">
        <text>a 1,2-diacyl-sn-glycero-3-phospho-(1D-myo-inositol-4,5-bisphosphate) + H2O = 1D-myo-inositol 1,4,5-trisphosphate + a 1,2-diacyl-sn-glycerol + H(+)</text>
        <dbReference type="Rhea" id="RHEA:33179"/>
        <dbReference type="ChEBI" id="CHEBI:15377"/>
        <dbReference type="ChEBI" id="CHEBI:15378"/>
        <dbReference type="ChEBI" id="CHEBI:17815"/>
        <dbReference type="ChEBI" id="CHEBI:58456"/>
        <dbReference type="ChEBI" id="CHEBI:203600"/>
        <dbReference type="EC" id="3.1.4.11"/>
    </reaction>
</comment>
<feature type="domain" description="PI-PLC Y-box" evidence="9">
    <location>
        <begin position="943"/>
        <end position="1058"/>
    </location>
</feature>
<dbReference type="InterPro" id="IPR001711">
    <property type="entry name" value="PLipase_C_Pinositol-sp_Y"/>
</dbReference>
<feature type="region of interest" description="Disordered" evidence="7">
    <location>
        <begin position="1"/>
        <end position="21"/>
    </location>
</feature>
<keyword evidence="4 6" id="KW-0443">Lipid metabolism</keyword>
<feature type="domain" description="EF-hand" evidence="10">
    <location>
        <begin position="445"/>
        <end position="480"/>
    </location>
</feature>
<feature type="region of interest" description="Disordered" evidence="7">
    <location>
        <begin position="772"/>
        <end position="813"/>
    </location>
</feature>
<dbReference type="InterPro" id="IPR011992">
    <property type="entry name" value="EF-hand-dom_pair"/>
</dbReference>
<evidence type="ECO:0000313" key="11">
    <source>
        <dbReference type="EMBL" id="KAF9462862.1"/>
    </source>
</evidence>
<evidence type="ECO:0000313" key="12">
    <source>
        <dbReference type="Proteomes" id="UP000807353"/>
    </source>
</evidence>
<comment type="caution">
    <text evidence="11">The sequence shown here is derived from an EMBL/GenBank/DDBJ whole genome shotgun (WGS) entry which is preliminary data.</text>
</comment>
<gene>
    <name evidence="11" type="ORF">BDZ94DRAFT_1260487</name>
</gene>
<feature type="region of interest" description="Disordered" evidence="7">
    <location>
        <begin position="54"/>
        <end position="75"/>
    </location>
</feature>
<feature type="region of interest" description="Disordered" evidence="7">
    <location>
        <begin position="550"/>
        <end position="586"/>
    </location>
</feature>
<feature type="compositionally biased region" description="Polar residues" evidence="7">
    <location>
        <begin position="54"/>
        <end position="74"/>
    </location>
</feature>
<dbReference type="SUPFAM" id="SSF50729">
    <property type="entry name" value="PH domain-like"/>
    <property type="match status" value="1"/>
</dbReference>
<dbReference type="Gene3D" id="3.20.20.190">
    <property type="entry name" value="Phosphatidylinositol (PI) phosphodiesterase"/>
    <property type="match status" value="1"/>
</dbReference>
<dbReference type="GO" id="GO:0051209">
    <property type="term" value="P:release of sequestered calcium ion into cytosol"/>
    <property type="evidence" value="ECO:0007669"/>
    <property type="project" value="TreeGrafter"/>
</dbReference>
<evidence type="ECO:0000256" key="4">
    <source>
        <dbReference type="ARBA" id="ARBA00023098"/>
    </source>
</evidence>
<feature type="compositionally biased region" description="Low complexity" evidence="7">
    <location>
        <begin position="550"/>
        <end position="582"/>
    </location>
</feature>
<dbReference type="Pfam" id="PF00388">
    <property type="entry name" value="PI-PLC-X"/>
    <property type="match status" value="1"/>
</dbReference>